<protein>
    <submittedName>
        <fullName evidence="2">MLP3.9 protein</fullName>
    </submittedName>
</protein>
<dbReference type="Pfam" id="PF25428">
    <property type="entry name" value="DUF7894"/>
    <property type="match status" value="1"/>
</dbReference>
<name>A0AAD7PRB8_QUISA</name>
<dbReference type="InterPro" id="IPR057216">
    <property type="entry name" value="DUF7894"/>
</dbReference>
<organism evidence="2 3">
    <name type="scientific">Quillaja saponaria</name>
    <name type="common">Soap bark tree</name>
    <dbReference type="NCBI Taxonomy" id="32244"/>
    <lineage>
        <taxon>Eukaryota</taxon>
        <taxon>Viridiplantae</taxon>
        <taxon>Streptophyta</taxon>
        <taxon>Embryophyta</taxon>
        <taxon>Tracheophyta</taxon>
        <taxon>Spermatophyta</taxon>
        <taxon>Magnoliopsida</taxon>
        <taxon>eudicotyledons</taxon>
        <taxon>Gunneridae</taxon>
        <taxon>Pentapetalae</taxon>
        <taxon>rosids</taxon>
        <taxon>fabids</taxon>
        <taxon>Fabales</taxon>
        <taxon>Quillajaceae</taxon>
        <taxon>Quillaja</taxon>
    </lineage>
</organism>
<sequence>MGLNLAKLGKFMKERKENAMKVAPKVVFLIRDTEGFASAISDAFLPNSSTSLRRLEDSFELSLEGYGIRDHKASGNIVHYVDDKGCYQVSVLLLQNYEPPVLACAINEVLAKIMGDKASSTPTLLAPFVLASSKLKWGSKSLSTNDRKVSVYGIQSGKETDITHGLITITEKPPSSLQIHHESLACFLHFVRVLKFPTYVLIGQRGQRSSDKSHEELEILYEIGKILADATSLQFITERITWNPTMTSRENEKPWRALYG</sequence>
<gene>
    <name evidence="2" type="ORF">O6P43_014442</name>
</gene>
<dbReference type="KEGG" id="qsa:O6P43_014442"/>
<dbReference type="EMBL" id="JARAOO010000006">
    <property type="protein sequence ID" value="KAJ7964662.1"/>
    <property type="molecule type" value="Genomic_DNA"/>
</dbReference>
<evidence type="ECO:0000259" key="1">
    <source>
        <dbReference type="Pfam" id="PF25428"/>
    </source>
</evidence>
<evidence type="ECO:0000313" key="3">
    <source>
        <dbReference type="Proteomes" id="UP001163823"/>
    </source>
</evidence>
<evidence type="ECO:0000313" key="2">
    <source>
        <dbReference type="EMBL" id="KAJ7964662.1"/>
    </source>
</evidence>
<keyword evidence="3" id="KW-1185">Reference proteome</keyword>
<proteinExistence type="predicted"/>
<feature type="domain" description="DUF7894" evidence="1">
    <location>
        <begin position="20"/>
        <end position="260"/>
    </location>
</feature>
<dbReference type="PANTHER" id="PTHR37221:SF1">
    <property type="entry name" value="OS02G0582400 PROTEIN"/>
    <property type="match status" value="1"/>
</dbReference>
<dbReference type="PANTHER" id="PTHR37221">
    <property type="entry name" value="OS02G0582400 PROTEIN"/>
    <property type="match status" value="1"/>
</dbReference>
<accession>A0AAD7PRB8</accession>
<comment type="caution">
    <text evidence="2">The sequence shown here is derived from an EMBL/GenBank/DDBJ whole genome shotgun (WGS) entry which is preliminary data.</text>
</comment>
<dbReference type="AlphaFoldDB" id="A0AAD7PRB8"/>
<reference evidence="2" key="1">
    <citation type="journal article" date="2023" name="Science">
        <title>Elucidation of the pathway for biosynthesis of saponin adjuvants from the soapbark tree.</title>
        <authorList>
            <person name="Reed J."/>
            <person name="Orme A."/>
            <person name="El-Demerdash A."/>
            <person name="Owen C."/>
            <person name="Martin L.B.B."/>
            <person name="Misra R.C."/>
            <person name="Kikuchi S."/>
            <person name="Rejzek M."/>
            <person name="Martin A.C."/>
            <person name="Harkess A."/>
            <person name="Leebens-Mack J."/>
            <person name="Louveau T."/>
            <person name="Stephenson M.J."/>
            <person name="Osbourn A."/>
        </authorList>
    </citation>
    <scope>NUCLEOTIDE SEQUENCE</scope>
    <source>
        <strain evidence="2">S10</strain>
    </source>
</reference>
<dbReference type="Proteomes" id="UP001163823">
    <property type="component" value="Chromosome 6"/>
</dbReference>